<proteinExistence type="inferred from homology"/>
<feature type="transmembrane region" description="Helical" evidence="6">
    <location>
        <begin position="343"/>
        <end position="363"/>
    </location>
</feature>
<evidence type="ECO:0000256" key="5">
    <source>
        <dbReference type="ARBA" id="ARBA00023136"/>
    </source>
</evidence>
<comment type="subcellular location">
    <subcellularLocation>
        <location evidence="1">Membrane</location>
        <topology evidence="1">Multi-pass membrane protein</topology>
    </subcellularLocation>
</comment>
<dbReference type="Proteomes" id="UP001165575">
    <property type="component" value="Unassembled WGS sequence"/>
</dbReference>
<keyword evidence="3 6" id="KW-0812">Transmembrane</keyword>
<feature type="transmembrane region" description="Helical" evidence="6">
    <location>
        <begin position="233"/>
        <end position="254"/>
    </location>
</feature>
<feature type="transmembrane region" description="Helical" evidence="6">
    <location>
        <begin position="293"/>
        <end position="310"/>
    </location>
</feature>
<dbReference type="InterPro" id="IPR002549">
    <property type="entry name" value="AI-2E-like"/>
</dbReference>
<feature type="transmembrane region" description="Helical" evidence="6">
    <location>
        <begin position="33"/>
        <end position="49"/>
    </location>
</feature>
<dbReference type="PANTHER" id="PTHR21716">
    <property type="entry name" value="TRANSMEMBRANE PROTEIN"/>
    <property type="match status" value="1"/>
</dbReference>
<feature type="transmembrane region" description="Helical" evidence="6">
    <location>
        <begin position="260"/>
        <end position="286"/>
    </location>
</feature>
<keyword evidence="5 6" id="KW-0472">Membrane</keyword>
<comment type="similarity">
    <text evidence="2">Belongs to the autoinducer-2 exporter (AI-2E) (TC 2.A.86) family.</text>
</comment>
<gene>
    <name evidence="7" type="ORF">NQF89_02865</name>
</gene>
<name>A0ABT3WNP5_9PROT</name>
<feature type="transmembrane region" description="Helical" evidence="6">
    <location>
        <begin position="178"/>
        <end position="196"/>
    </location>
</feature>
<feature type="transmembrane region" description="Helical" evidence="6">
    <location>
        <begin position="55"/>
        <end position="70"/>
    </location>
</feature>
<dbReference type="PANTHER" id="PTHR21716:SF61">
    <property type="entry name" value="BLR8064 PROTEIN"/>
    <property type="match status" value="1"/>
</dbReference>
<keyword evidence="8" id="KW-1185">Reference proteome</keyword>
<evidence type="ECO:0000313" key="8">
    <source>
        <dbReference type="Proteomes" id="UP001165575"/>
    </source>
</evidence>
<feature type="transmembrane region" description="Helical" evidence="6">
    <location>
        <begin position="82"/>
        <end position="104"/>
    </location>
</feature>
<evidence type="ECO:0000256" key="4">
    <source>
        <dbReference type="ARBA" id="ARBA00022989"/>
    </source>
</evidence>
<sequence>MTETSPPPTQKPFPKEARQLRLPAPSKTLQRRARSFLALFFIIAALWTLRNMLPALLWGCIFAIALWPLYKRATKRFGTSIWLPLSFTAVLALVFLVPVSFISLKIADEVSGALLWVDQIRHQGIPTPNWVDRLPIASAQVKAFWAQHLNNPDTLNELVHSLRMGRGVAFGKQFGSEILHRGILFVFSLLTLFFLLKDSESIIRKCLIGSQRLFGAQGETLARQIISSIHGTVSGLVLVGLGEGAIIGVCYIIAGAPQPLIFGLATAIAAMVPLLGWIAVTGVCFLIAFKGSMLAAVIVWLIGAIVLFIADHFIRPILIGGSTKVPFLWVLLGILGGAETWHLMGLFLGPAIMAGLHMLWSLWTSNKGPGLRVVRYHRRR</sequence>
<evidence type="ECO:0000313" key="7">
    <source>
        <dbReference type="EMBL" id="MCX5619367.1"/>
    </source>
</evidence>
<keyword evidence="4 6" id="KW-1133">Transmembrane helix</keyword>
<comment type="caution">
    <text evidence="7">The sequence shown here is derived from an EMBL/GenBank/DDBJ whole genome shotgun (WGS) entry which is preliminary data.</text>
</comment>
<protein>
    <submittedName>
        <fullName evidence="7">AI-2E family transporter</fullName>
    </submittedName>
</protein>
<evidence type="ECO:0000256" key="6">
    <source>
        <dbReference type="SAM" id="Phobius"/>
    </source>
</evidence>
<dbReference type="EMBL" id="JANIDX010000002">
    <property type="protein sequence ID" value="MCX5619367.1"/>
    <property type="molecule type" value="Genomic_DNA"/>
</dbReference>
<evidence type="ECO:0000256" key="3">
    <source>
        <dbReference type="ARBA" id="ARBA00022692"/>
    </source>
</evidence>
<dbReference type="RefSeq" id="WP_266137458.1">
    <property type="nucleotide sequence ID" value="NZ_JANIDX010000002.1"/>
</dbReference>
<dbReference type="Pfam" id="PF01594">
    <property type="entry name" value="AI-2E_transport"/>
    <property type="match status" value="1"/>
</dbReference>
<evidence type="ECO:0000256" key="1">
    <source>
        <dbReference type="ARBA" id="ARBA00004141"/>
    </source>
</evidence>
<organism evidence="7 8">
    <name type="scientific">Bombella pollinis</name>
    <dbReference type="NCBI Taxonomy" id="2967337"/>
    <lineage>
        <taxon>Bacteria</taxon>
        <taxon>Pseudomonadati</taxon>
        <taxon>Pseudomonadota</taxon>
        <taxon>Alphaproteobacteria</taxon>
        <taxon>Acetobacterales</taxon>
        <taxon>Acetobacteraceae</taxon>
        <taxon>Bombella</taxon>
    </lineage>
</organism>
<accession>A0ABT3WNP5</accession>
<evidence type="ECO:0000256" key="2">
    <source>
        <dbReference type="ARBA" id="ARBA00009773"/>
    </source>
</evidence>
<reference evidence="7 8" key="1">
    <citation type="submission" date="2022-07" db="EMBL/GenBank/DDBJ databases">
        <title>Bombella genomes.</title>
        <authorList>
            <person name="Harer L."/>
            <person name="Styblova S."/>
            <person name="Ehrmann M."/>
        </authorList>
    </citation>
    <scope>NUCLEOTIDE SEQUENCE [LARGE SCALE GENOMIC DNA]</scope>
    <source>
        <strain evidence="7 8">TMW 2.2556</strain>
    </source>
</reference>